<dbReference type="KEGG" id="ddi:DDB_G0270892"/>
<gene>
    <name evidence="2" type="ORF">DDB_G0270892</name>
</gene>
<proteinExistence type="predicted"/>
<accession>Q55DM6</accession>
<sequence>MIESDIEKLSIPSSSKNESDKTYLLKNQISNLYNQNNLTNEIVLIERGQDGKYSTIMPKKLENLFSTQEYIYLINRINNYKSSSKSFYISMIIFQSLLFLITVSLSFYFLIVGNKLYGLGFFLLFLSVLSLIGATATYFKKTNDVRIYIDEMQEFFKTLCSNYIIKSVKFHGKFKKIGCESLYIIVNSHIFIEFPKSVNENSPVLNQKVPLYSHYNYGTSDQQYYNTNNNISNIIPLNSCSQSQTIEKENQNELL</sequence>
<dbReference type="GeneID" id="8617055"/>
<dbReference type="InParanoid" id="Q55DM6"/>
<dbReference type="dictyBase" id="DDB_G0270892"/>
<dbReference type="OMA" id="GKYSTIM"/>
<dbReference type="VEuPathDB" id="AmoebaDB:DDB_G0270892"/>
<feature type="transmembrane region" description="Helical" evidence="1">
    <location>
        <begin position="117"/>
        <end position="139"/>
    </location>
</feature>
<keyword evidence="3" id="KW-1185">Reference proteome</keyword>
<comment type="caution">
    <text evidence="2">The sequence shown here is derived from an EMBL/GenBank/DDBJ whole genome shotgun (WGS) entry which is preliminary data.</text>
</comment>
<keyword evidence="1" id="KW-0812">Transmembrane</keyword>
<dbReference type="EMBL" id="AAFI02000005">
    <property type="protein sequence ID" value="EAL72796.1"/>
    <property type="molecule type" value="Genomic_DNA"/>
</dbReference>
<evidence type="ECO:0000313" key="3">
    <source>
        <dbReference type="Proteomes" id="UP000002195"/>
    </source>
</evidence>
<dbReference type="Proteomes" id="UP000002195">
    <property type="component" value="Unassembled WGS sequence"/>
</dbReference>
<dbReference type="eggNOG" id="ENOG502RI92">
    <property type="taxonomic scope" value="Eukaryota"/>
</dbReference>
<dbReference type="FunCoup" id="Q55DM6">
    <property type="interactions" value="877"/>
</dbReference>
<keyword evidence="1" id="KW-0472">Membrane</keyword>
<dbReference type="RefSeq" id="XP_646105.1">
    <property type="nucleotide sequence ID" value="XM_641013.1"/>
</dbReference>
<reference evidence="2 3" key="1">
    <citation type="journal article" date="2005" name="Nature">
        <title>The genome of the social amoeba Dictyostelium discoideum.</title>
        <authorList>
            <consortium name="The Dictyostelium discoideum Sequencing Consortium"/>
            <person name="Eichinger L."/>
            <person name="Pachebat J.A."/>
            <person name="Glockner G."/>
            <person name="Rajandream M.A."/>
            <person name="Sucgang R."/>
            <person name="Berriman M."/>
            <person name="Song J."/>
            <person name="Olsen R."/>
            <person name="Szafranski K."/>
            <person name="Xu Q."/>
            <person name="Tunggal B."/>
            <person name="Kummerfeld S."/>
            <person name="Madera M."/>
            <person name="Konfortov B.A."/>
            <person name="Rivero F."/>
            <person name="Bankier A.T."/>
            <person name="Lehmann R."/>
            <person name="Hamlin N."/>
            <person name="Davies R."/>
            <person name="Gaudet P."/>
            <person name="Fey P."/>
            <person name="Pilcher K."/>
            <person name="Chen G."/>
            <person name="Saunders D."/>
            <person name="Sodergren E."/>
            <person name="Davis P."/>
            <person name="Kerhornou A."/>
            <person name="Nie X."/>
            <person name="Hall N."/>
            <person name="Anjard C."/>
            <person name="Hemphill L."/>
            <person name="Bason N."/>
            <person name="Farbrother P."/>
            <person name="Desany B."/>
            <person name="Just E."/>
            <person name="Morio T."/>
            <person name="Rost R."/>
            <person name="Churcher C."/>
            <person name="Cooper J."/>
            <person name="Haydock S."/>
            <person name="van Driessche N."/>
            <person name="Cronin A."/>
            <person name="Goodhead I."/>
            <person name="Muzny D."/>
            <person name="Mourier T."/>
            <person name="Pain A."/>
            <person name="Lu M."/>
            <person name="Harper D."/>
            <person name="Lindsay R."/>
            <person name="Hauser H."/>
            <person name="James K."/>
            <person name="Quiles M."/>
            <person name="Madan Babu M."/>
            <person name="Saito T."/>
            <person name="Buchrieser C."/>
            <person name="Wardroper A."/>
            <person name="Felder M."/>
            <person name="Thangavelu M."/>
            <person name="Johnson D."/>
            <person name="Knights A."/>
            <person name="Loulseged H."/>
            <person name="Mungall K."/>
            <person name="Oliver K."/>
            <person name="Price C."/>
            <person name="Quail M.A."/>
            <person name="Urushihara H."/>
            <person name="Hernandez J."/>
            <person name="Rabbinowitsch E."/>
            <person name="Steffen D."/>
            <person name="Sanders M."/>
            <person name="Ma J."/>
            <person name="Kohara Y."/>
            <person name="Sharp S."/>
            <person name="Simmonds M."/>
            <person name="Spiegler S."/>
            <person name="Tivey A."/>
            <person name="Sugano S."/>
            <person name="White B."/>
            <person name="Walker D."/>
            <person name="Woodward J."/>
            <person name="Winckler T."/>
            <person name="Tanaka Y."/>
            <person name="Shaulsky G."/>
            <person name="Schleicher M."/>
            <person name="Weinstock G."/>
            <person name="Rosenthal A."/>
            <person name="Cox E.C."/>
            <person name="Chisholm R.L."/>
            <person name="Gibbs R."/>
            <person name="Loomis W.F."/>
            <person name="Platzer M."/>
            <person name="Kay R.R."/>
            <person name="Williams J."/>
            <person name="Dear P.H."/>
            <person name="Noegel A.A."/>
            <person name="Barrell B."/>
            <person name="Kuspa A."/>
        </authorList>
    </citation>
    <scope>NUCLEOTIDE SEQUENCE [LARGE SCALE GENOMIC DNA]</scope>
    <source>
        <strain evidence="2 3">AX4</strain>
    </source>
</reference>
<evidence type="ECO:0000256" key="1">
    <source>
        <dbReference type="SAM" id="Phobius"/>
    </source>
</evidence>
<protein>
    <recommendedName>
        <fullName evidence="4">Transmembrane protein</fullName>
    </recommendedName>
</protein>
<evidence type="ECO:0008006" key="4">
    <source>
        <dbReference type="Google" id="ProtNLM"/>
    </source>
</evidence>
<name>Q55DM6_DICDI</name>
<dbReference type="HOGENOM" id="CLU_1091649_0_0_1"/>
<dbReference type="PaxDb" id="44689-DDB0216668"/>
<feature type="transmembrane region" description="Helical" evidence="1">
    <location>
        <begin position="86"/>
        <end position="111"/>
    </location>
</feature>
<keyword evidence="1" id="KW-1133">Transmembrane helix</keyword>
<dbReference type="AlphaFoldDB" id="Q55DM6"/>
<organism evidence="2 3">
    <name type="scientific">Dictyostelium discoideum</name>
    <name type="common">Social amoeba</name>
    <dbReference type="NCBI Taxonomy" id="44689"/>
    <lineage>
        <taxon>Eukaryota</taxon>
        <taxon>Amoebozoa</taxon>
        <taxon>Evosea</taxon>
        <taxon>Eumycetozoa</taxon>
        <taxon>Dictyostelia</taxon>
        <taxon>Dictyosteliales</taxon>
        <taxon>Dictyosteliaceae</taxon>
        <taxon>Dictyostelium</taxon>
    </lineage>
</organism>
<evidence type="ECO:0000313" key="2">
    <source>
        <dbReference type="EMBL" id="EAL72796.1"/>
    </source>
</evidence>